<protein>
    <recommendedName>
        <fullName evidence="2">GH3 middle domain-containing protein</fullName>
    </recommendedName>
</protein>
<accession>A0A1F4S681</accession>
<dbReference type="PANTHER" id="PTHR31901:SF9">
    <property type="entry name" value="GH3 DOMAIN-CONTAINING PROTEIN"/>
    <property type="match status" value="1"/>
</dbReference>
<dbReference type="Pfam" id="PF23571">
    <property type="entry name" value="GH3_M"/>
    <property type="match status" value="1"/>
</dbReference>
<feature type="transmembrane region" description="Helical" evidence="1">
    <location>
        <begin position="6"/>
        <end position="26"/>
    </location>
</feature>
<gene>
    <name evidence="3" type="ORF">A2290_06825</name>
</gene>
<keyword evidence="1" id="KW-0472">Membrane</keyword>
<comment type="caution">
    <text evidence="3">The sequence shown here is derived from an EMBL/GenBank/DDBJ whole genome shotgun (WGS) entry which is preliminary data.</text>
</comment>
<dbReference type="PANTHER" id="PTHR31901">
    <property type="entry name" value="GH3 DOMAIN-CONTAINING PROTEIN"/>
    <property type="match status" value="1"/>
</dbReference>
<keyword evidence="1" id="KW-0812">Transmembrane</keyword>
<dbReference type="EMBL" id="MEUA01000016">
    <property type="protein sequence ID" value="OGC15946.1"/>
    <property type="molecule type" value="Genomic_DNA"/>
</dbReference>
<name>A0A1F4S681_UNCSA</name>
<proteinExistence type="predicted"/>
<dbReference type="Proteomes" id="UP000177905">
    <property type="component" value="Unassembled WGS sequence"/>
</dbReference>
<reference evidence="3 4" key="1">
    <citation type="journal article" date="2016" name="Nat. Commun.">
        <title>Thousands of microbial genomes shed light on interconnected biogeochemical processes in an aquifer system.</title>
        <authorList>
            <person name="Anantharaman K."/>
            <person name="Brown C.T."/>
            <person name="Hug L.A."/>
            <person name="Sharon I."/>
            <person name="Castelle C.J."/>
            <person name="Probst A.J."/>
            <person name="Thomas B.C."/>
            <person name="Singh A."/>
            <person name="Wilkins M.J."/>
            <person name="Karaoz U."/>
            <person name="Brodie E.L."/>
            <person name="Williams K.H."/>
            <person name="Hubbard S.S."/>
            <person name="Banfield J.F."/>
        </authorList>
    </citation>
    <scope>NUCLEOTIDE SEQUENCE [LARGE SCALE GENOMIC DNA]</scope>
</reference>
<feature type="domain" description="GH3 middle" evidence="2">
    <location>
        <begin position="348"/>
        <end position="411"/>
    </location>
</feature>
<organism evidence="3 4">
    <name type="scientific">candidate division WOR-1 bacterium RIFOXYB2_FULL_36_35</name>
    <dbReference type="NCBI Taxonomy" id="1802578"/>
    <lineage>
        <taxon>Bacteria</taxon>
        <taxon>Bacillati</taxon>
        <taxon>Saganbacteria</taxon>
    </lineage>
</organism>
<sequence length="547" mass="63925">MAVYYFFVNIIILLSCLYEWSLFFLFSRSAKQVQQKLLKNILSTNTKTIYGQKYNFSKIKSYKEFTMLPLTEYQDYFEYISKIRQGDGFVLTSNPIQTLIPTSGTTQGSKLIPFNKKIKNRFQKGLNVWLFNSYLRCPAILTGQQYWSMSPITKASNAKSEKISVGFTEDSSYFGAVKKYFIQKLFATPVMLQKISDPIAHEYLTLLFMICAKDLSLISIWSPTFLIVKLEKLLFYYDQIIKDIAQGTISHKIKIDPVIRKLLFSKLKPNPKRAKELSAINISDKNNWQKIWPKLKIISCWTDGSSATFAYKLKGLFPKVKIEEKGLISTEGIVTIPWFTKQLKPVAYRSHFFEFQDIENKKIYPLWEIVRNKRYTVILTTDGGLYRYKLHDTVEVTDFIGRIPSLKFIGRETAIVDMVGEKVCEEHIQEIFNRLTHYDFIFKLVSPSIKEGKLAYTLFLEPKNYHNYNFAHLKQVFENEMRSNFYYLHAQNMSQLEPLRIFLINHGSGLTTYIKNHLSRGKKEGDIKYQLLTSDLSWDKIFKGQYV</sequence>
<evidence type="ECO:0000313" key="3">
    <source>
        <dbReference type="EMBL" id="OGC15946.1"/>
    </source>
</evidence>
<dbReference type="GO" id="GO:0016881">
    <property type="term" value="F:acid-amino acid ligase activity"/>
    <property type="evidence" value="ECO:0007669"/>
    <property type="project" value="TreeGrafter"/>
</dbReference>
<dbReference type="InterPro" id="IPR004993">
    <property type="entry name" value="GH3"/>
</dbReference>
<evidence type="ECO:0000259" key="2">
    <source>
        <dbReference type="Pfam" id="PF23571"/>
    </source>
</evidence>
<dbReference type="GO" id="GO:0005737">
    <property type="term" value="C:cytoplasm"/>
    <property type="evidence" value="ECO:0007669"/>
    <property type="project" value="TreeGrafter"/>
</dbReference>
<dbReference type="AlphaFoldDB" id="A0A1F4S681"/>
<keyword evidence="1" id="KW-1133">Transmembrane helix</keyword>
<dbReference type="InterPro" id="IPR055377">
    <property type="entry name" value="GH3_M"/>
</dbReference>
<evidence type="ECO:0000256" key="1">
    <source>
        <dbReference type="SAM" id="Phobius"/>
    </source>
</evidence>
<evidence type="ECO:0000313" key="4">
    <source>
        <dbReference type="Proteomes" id="UP000177905"/>
    </source>
</evidence>
<dbReference type="Pfam" id="PF03321">
    <property type="entry name" value="GH3"/>
    <property type="match status" value="1"/>
</dbReference>